<evidence type="ECO:0000313" key="1">
    <source>
        <dbReference type="EMBL" id="CZR66730.1"/>
    </source>
</evidence>
<organism evidence="1 2">
    <name type="scientific">Phialocephala subalpina</name>
    <dbReference type="NCBI Taxonomy" id="576137"/>
    <lineage>
        <taxon>Eukaryota</taxon>
        <taxon>Fungi</taxon>
        <taxon>Dikarya</taxon>
        <taxon>Ascomycota</taxon>
        <taxon>Pezizomycotina</taxon>
        <taxon>Leotiomycetes</taxon>
        <taxon>Helotiales</taxon>
        <taxon>Mollisiaceae</taxon>
        <taxon>Phialocephala</taxon>
        <taxon>Phialocephala fortinii species complex</taxon>
    </lineage>
</organism>
<proteinExistence type="predicted"/>
<dbReference type="EMBL" id="FJOG01000039">
    <property type="protein sequence ID" value="CZR66730.1"/>
    <property type="molecule type" value="Genomic_DNA"/>
</dbReference>
<gene>
    <name evidence="1" type="ORF">PAC_16631</name>
</gene>
<dbReference type="Proteomes" id="UP000184330">
    <property type="component" value="Unassembled WGS sequence"/>
</dbReference>
<sequence length="108" mass="12803">MATTPPNPKYLPSFEILTKHKEMIRQLVNFAGVPIPKLEAYYKLGYSPILKVLHYEAPERARPFRTGRPRILNGLQVRWIIAYVSFSWEHRTFDYRHLYDELHLECSA</sequence>
<name>A0A1L7XNT9_9HELO</name>
<accession>A0A1L7XNT9</accession>
<protein>
    <submittedName>
        <fullName evidence="1">Uncharacterized protein</fullName>
    </submittedName>
</protein>
<dbReference type="OrthoDB" id="3555622at2759"/>
<reference evidence="1 2" key="1">
    <citation type="submission" date="2016-03" db="EMBL/GenBank/DDBJ databases">
        <authorList>
            <person name="Ploux O."/>
        </authorList>
    </citation>
    <scope>NUCLEOTIDE SEQUENCE [LARGE SCALE GENOMIC DNA]</scope>
    <source>
        <strain evidence="1 2">UAMH 11012</strain>
    </source>
</reference>
<keyword evidence="2" id="KW-1185">Reference proteome</keyword>
<dbReference type="AlphaFoldDB" id="A0A1L7XNT9"/>
<evidence type="ECO:0000313" key="2">
    <source>
        <dbReference type="Proteomes" id="UP000184330"/>
    </source>
</evidence>